<dbReference type="Gene3D" id="3.90.770.10">
    <property type="entry name" value="3-hydroxy-3-methylglutaryl-coenzyme A Reductase, Chain A, domain 2"/>
    <property type="match status" value="2"/>
</dbReference>
<dbReference type="PROSITE" id="PS00066">
    <property type="entry name" value="HMG_COA_REDUCTASE_1"/>
    <property type="match status" value="1"/>
</dbReference>
<protein>
    <recommendedName>
        <fullName evidence="3">3-hydroxy-3-methylglutaryl coenzyme A reductase</fullName>
        <shortName evidence="3">HMG-CoA reductase</shortName>
        <ecNumber evidence="3">1.1.1.88</ecNumber>
    </recommendedName>
</protein>
<dbReference type="GO" id="GO:0140643">
    <property type="term" value="F:hydroxymethylglutaryl-CoA reductase (NADH) activity"/>
    <property type="evidence" value="ECO:0007669"/>
    <property type="project" value="UniProtKB-EC"/>
</dbReference>
<dbReference type="InterPro" id="IPR023076">
    <property type="entry name" value="HMG_CoA_Rdtase_CS"/>
</dbReference>
<organism evidence="4 6">
    <name type="scientific">Polaribacter dokdonensis DSW-5</name>
    <dbReference type="NCBI Taxonomy" id="1300348"/>
    <lineage>
        <taxon>Bacteria</taxon>
        <taxon>Pseudomonadati</taxon>
        <taxon>Bacteroidota</taxon>
        <taxon>Flavobacteriia</taxon>
        <taxon>Flavobacteriales</taxon>
        <taxon>Flavobacteriaceae</taxon>
    </lineage>
</organism>
<reference evidence="5 7" key="2">
    <citation type="submission" date="2016-10" db="EMBL/GenBank/DDBJ databases">
        <authorList>
            <person name="Varghese N."/>
            <person name="Submissions S."/>
        </authorList>
    </citation>
    <scope>NUCLEOTIDE SEQUENCE [LARGE SCALE GENOMIC DNA]</scope>
    <source>
        <strain evidence="5 7">DSW-5</strain>
    </source>
</reference>
<dbReference type="PRINTS" id="PR00071">
    <property type="entry name" value="HMGCOARDTASE"/>
</dbReference>
<evidence type="ECO:0000313" key="4">
    <source>
        <dbReference type="EMBL" id="KOY52126.1"/>
    </source>
</evidence>
<dbReference type="InterPro" id="IPR034660">
    <property type="entry name" value="DinB/YfiT-like"/>
</dbReference>
<evidence type="ECO:0000313" key="6">
    <source>
        <dbReference type="Proteomes" id="UP000037716"/>
    </source>
</evidence>
<dbReference type="SUPFAM" id="SSF55035">
    <property type="entry name" value="NAD-binding domain of HMG-CoA reductase"/>
    <property type="match status" value="1"/>
</dbReference>
<dbReference type="PANTHER" id="PTHR10572">
    <property type="entry name" value="3-HYDROXY-3-METHYLGLUTARYL-COENZYME A REDUCTASE"/>
    <property type="match status" value="1"/>
</dbReference>
<dbReference type="OrthoDB" id="9764892at2"/>
<evidence type="ECO:0000256" key="1">
    <source>
        <dbReference type="ARBA" id="ARBA00007661"/>
    </source>
</evidence>
<gene>
    <name evidence="4" type="ORF">I602_1686</name>
    <name evidence="5" type="ORF">SAMN05444353_0079</name>
</gene>
<comment type="catalytic activity">
    <reaction evidence="3">
        <text>(R)-mevalonate + 2 NAD(+) + CoA = (3S)-3-hydroxy-3-methylglutaryl-CoA + 2 NADH + 2 H(+)</text>
        <dbReference type="Rhea" id="RHEA:14833"/>
        <dbReference type="ChEBI" id="CHEBI:15378"/>
        <dbReference type="ChEBI" id="CHEBI:36464"/>
        <dbReference type="ChEBI" id="CHEBI:43074"/>
        <dbReference type="ChEBI" id="CHEBI:57287"/>
        <dbReference type="ChEBI" id="CHEBI:57540"/>
        <dbReference type="ChEBI" id="CHEBI:57945"/>
        <dbReference type="EC" id="1.1.1.88"/>
    </reaction>
</comment>
<dbReference type="InterPro" id="IPR009023">
    <property type="entry name" value="HMG_CoA_Rdtase_NAD(P)-bd_sf"/>
</dbReference>
<proteinExistence type="inferred from homology"/>
<dbReference type="STRING" id="1300348.I602_1686"/>
<evidence type="ECO:0000256" key="2">
    <source>
        <dbReference type="ARBA" id="ARBA00023002"/>
    </source>
</evidence>
<dbReference type="PATRIC" id="fig|1300348.6.peg.1685"/>
<reference evidence="4 6" key="1">
    <citation type="submission" date="2015-07" db="EMBL/GenBank/DDBJ databases">
        <title>Genome of Polaribacter dokdonenesis DSW-5, isolated from seawater off Dokdo in Korea.</title>
        <authorList>
            <person name="Yoon K."/>
            <person name="Song J.Y."/>
            <person name="Kim J.F."/>
        </authorList>
    </citation>
    <scope>NUCLEOTIDE SEQUENCE [LARGE SCALE GENOMIC DNA]</scope>
    <source>
        <strain evidence="4 6">DSW-5</strain>
    </source>
</reference>
<dbReference type="EMBL" id="FNUE01000001">
    <property type="protein sequence ID" value="SED95046.1"/>
    <property type="molecule type" value="Genomic_DNA"/>
</dbReference>
<dbReference type="PANTHER" id="PTHR10572:SF24">
    <property type="entry name" value="3-HYDROXY-3-METHYLGLUTARYL-COENZYME A REDUCTASE"/>
    <property type="match status" value="1"/>
</dbReference>
<dbReference type="EC" id="1.1.1.88" evidence="3"/>
<dbReference type="Proteomes" id="UP000037716">
    <property type="component" value="Unassembled WGS sequence"/>
</dbReference>
<comment type="pathway">
    <text evidence="3">Metabolic intermediate metabolism; (R)-mevalonate degradation; (S)-3-hydroxy-3-methylglutaryl-CoA from (R)-mevalonate: step 1/1.</text>
</comment>
<dbReference type="InterPro" id="IPR004553">
    <property type="entry name" value="HMG_CoA_Rdtase_bac-typ"/>
</dbReference>
<dbReference type="NCBIfam" id="TIGR00532">
    <property type="entry name" value="HMG_CoA_R_NAD"/>
    <property type="match status" value="1"/>
</dbReference>
<evidence type="ECO:0000313" key="7">
    <source>
        <dbReference type="Proteomes" id="UP000183071"/>
    </source>
</evidence>
<dbReference type="InterPro" id="IPR009029">
    <property type="entry name" value="HMG_CoA_Rdtase_sub-bd_dom_sf"/>
</dbReference>
<dbReference type="AlphaFoldDB" id="A0A0M9CGT3"/>
<evidence type="ECO:0000256" key="3">
    <source>
        <dbReference type="RuleBase" id="RU361219"/>
    </source>
</evidence>
<keyword evidence="7" id="KW-1185">Reference proteome</keyword>
<name>A0A0M9CGT3_9FLAO</name>
<dbReference type="InterPro" id="IPR002202">
    <property type="entry name" value="HMG_CoA_Rdtase"/>
</dbReference>
<dbReference type="PROSITE" id="PS50065">
    <property type="entry name" value="HMG_COA_REDUCTASE_4"/>
    <property type="match status" value="1"/>
</dbReference>
<dbReference type="SUPFAM" id="SSF109854">
    <property type="entry name" value="DinB/YfiT-like putative metalloenzymes"/>
    <property type="match status" value="1"/>
</dbReference>
<dbReference type="GO" id="GO:0004420">
    <property type="term" value="F:hydroxymethylglutaryl-CoA reductase (NADPH) activity"/>
    <property type="evidence" value="ECO:0007669"/>
    <property type="project" value="InterPro"/>
</dbReference>
<dbReference type="InterPro" id="IPR023074">
    <property type="entry name" value="HMG_CoA_Rdtase_cat_sf"/>
</dbReference>
<comment type="similarity">
    <text evidence="1 3">Belongs to the HMG-CoA reductase family.</text>
</comment>
<dbReference type="Gene3D" id="1.20.120.450">
    <property type="entry name" value="dinb family like domain"/>
    <property type="match status" value="1"/>
</dbReference>
<dbReference type="Pfam" id="PF00368">
    <property type="entry name" value="HMG-CoA_red"/>
    <property type="match status" value="1"/>
</dbReference>
<keyword evidence="2 3" id="KW-0560">Oxidoreductase</keyword>
<dbReference type="UniPathway" id="UPA00257">
    <property type="reaction ID" value="UER00367"/>
</dbReference>
<keyword evidence="3" id="KW-0520">NAD</keyword>
<accession>A0A0M9CGT3</accession>
<sequence length="577" mass="65420">MSKIISGFSKLTKEEKIDWLTENYFPNQSESIATIKQYWNANTNLQELHDDFIENTISNFYMPFGVAPNFLINDRTYVIPMVVEESSVVAAASKVAKFWSTRGGFKTKVLGTTKIGQVHFMYAGKKEELHNYFNKNKTELYAATASITKNMEKRGGGILDIALVDKTDKLANYYQLHVTFETKDSMGANFINSCLEAIAKQFENEDIEIVMSILSNYVPECLVRAEVSCKIEDLGGDDPQKFAEKFKQAVEIAEIEPYRAVTHNKGIMNGVDAVVLATGNDFRAVEAGAHAYASRSGSYSSLSHCSIDDGIFKFWIELPLALGTVGGLTALHPMAKLSLEMLQKPSARVLMQIMAAAGLAQNYAALRALTTKGIQHGHMKMHLQNILNQFDATDKEKQIVEKYFEERTVSHSAVVEKIKALRKPKVNWVNFLNFNEVRTTLSKLNKDSKPVFGQMNAQQMIEHLSAITQIANGNWNIDVFVTDEKSARRKPFLDSENELQMGFRASYLSDGPAELKFNSIKEAIDDLDYQVQQFVMVFKKEEDRTVVHPFFGELNFEYWKKFQVKHFTHHFKQFDLL</sequence>
<dbReference type="EMBL" id="LGBR01000001">
    <property type="protein sequence ID" value="KOY52126.1"/>
    <property type="molecule type" value="Genomic_DNA"/>
</dbReference>
<dbReference type="Proteomes" id="UP000183071">
    <property type="component" value="Unassembled WGS sequence"/>
</dbReference>
<dbReference type="GO" id="GO:0015936">
    <property type="term" value="P:coenzyme A metabolic process"/>
    <property type="evidence" value="ECO:0007669"/>
    <property type="project" value="InterPro"/>
</dbReference>
<dbReference type="Gene3D" id="1.10.8.660">
    <property type="match status" value="1"/>
</dbReference>
<dbReference type="CDD" id="cd00644">
    <property type="entry name" value="HMG-CoA_reductase_classII"/>
    <property type="match status" value="1"/>
</dbReference>
<dbReference type="SUPFAM" id="SSF56542">
    <property type="entry name" value="Substrate-binding domain of HMG-CoA reductase"/>
    <property type="match status" value="1"/>
</dbReference>
<comment type="caution">
    <text evidence="4">The sequence shown here is derived from an EMBL/GenBank/DDBJ whole genome shotgun (WGS) entry which is preliminary data.</text>
</comment>
<evidence type="ECO:0000313" key="5">
    <source>
        <dbReference type="EMBL" id="SED95046.1"/>
    </source>
</evidence>